<dbReference type="RefSeq" id="WP_399649559.1">
    <property type="nucleotide sequence ID" value="NZ_JBITYG010000004.1"/>
</dbReference>
<dbReference type="EMBL" id="JBITYG010000004">
    <property type="protein sequence ID" value="MFI9102214.1"/>
    <property type="molecule type" value="Genomic_DNA"/>
</dbReference>
<gene>
    <name evidence="1" type="ORF">ACIGXA_16975</name>
</gene>
<evidence type="ECO:0000313" key="1">
    <source>
        <dbReference type="EMBL" id="MFI9102214.1"/>
    </source>
</evidence>
<dbReference type="GO" id="GO:0016874">
    <property type="term" value="F:ligase activity"/>
    <property type="evidence" value="ECO:0007669"/>
    <property type="project" value="UniProtKB-KW"/>
</dbReference>
<comment type="caution">
    <text evidence="1">The sequence shown here is derived from an EMBL/GenBank/DDBJ whole genome shotgun (WGS) entry which is preliminary data.</text>
</comment>
<sequence>MASEGSARHPAGRTALVIKVPEAEPLVGEWRRRFDPAAATGVPAHVSVLYPFLDHARIDGPVIEALRESLGAHAPFELSFRRCGRFPAMLHLVPEPDGPLRALTRGVVDRWPEAQPYGGRYADAAPHLTVAYSPDPGVFDTIETALTAGLPFTTRVTAVQLVSWDGAQWHDAETFPLRG</sequence>
<dbReference type="Gene3D" id="3.90.1140.10">
    <property type="entry name" value="Cyclic phosphodiesterase"/>
    <property type="match status" value="1"/>
</dbReference>
<organism evidence="1 2">
    <name type="scientific">Streptomyces fildesensis</name>
    <dbReference type="NCBI Taxonomy" id="375757"/>
    <lineage>
        <taxon>Bacteria</taxon>
        <taxon>Bacillati</taxon>
        <taxon>Actinomycetota</taxon>
        <taxon>Actinomycetes</taxon>
        <taxon>Kitasatosporales</taxon>
        <taxon>Streptomycetaceae</taxon>
        <taxon>Streptomyces</taxon>
    </lineage>
</organism>
<evidence type="ECO:0000313" key="2">
    <source>
        <dbReference type="Proteomes" id="UP001614394"/>
    </source>
</evidence>
<dbReference type="Proteomes" id="UP001614394">
    <property type="component" value="Unassembled WGS sequence"/>
</dbReference>
<name>A0ABW8C714_9ACTN</name>
<proteinExistence type="predicted"/>
<dbReference type="Pfam" id="PF13563">
    <property type="entry name" value="2_5_RNA_ligase2"/>
    <property type="match status" value="1"/>
</dbReference>
<dbReference type="SUPFAM" id="SSF55144">
    <property type="entry name" value="LigT-like"/>
    <property type="match status" value="1"/>
</dbReference>
<protein>
    <submittedName>
        <fullName evidence="1">2'-5' RNA ligase family protein</fullName>
    </submittedName>
</protein>
<keyword evidence="2" id="KW-1185">Reference proteome</keyword>
<accession>A0ABW8C714</accession>
<reference evidence="1 2" key="1">
    <citation type="submission" date="2024-10" db="EMBL/GenBank/DDBJ databases">
        <title>The Natural Products Discovery Center: Release of the First 8490 Sequenced Strains for Exploring Actinobacteria Biosynthetic Diversity.</title>
        <authorList>
            <person name="Kalkreuter E."/>
            <person name="Kautsar S.A."/>
            <person name="Yang D."/>
            <person name="Bader C.D."/>
            <person name="Teijaro C.N."/>
            <person name="Fluegel L."/>
            <person name="Davis C.M."/>
            <person name="Simpson J.R."/>
            <person name="Lauterbach L."/>
            <person name="Steele A.D."/>
            <person name="Gui C."/>
            <person name="Meng S."/>
            <person name="Li G."/>
            <person name="Viehrig K."/>
            <person name="Ye F."/>
            <person name="Su P."/>
            <person name="Kiefer A.F."/>
            <person name="Nichols A."/>
            <person name="Cepeda A.J."/>
            <person name="Yan W."/>
            <person name="Fan B."/>
            <person name="Jiang Y."/>
            <person name="Adhikari A."/>
            <person name="Zheng C.-J."/>
            <person name="Schuster L."/>
            <person name="Cowan T.M."/>
            <person name="Smanski M.J."/>
            <person name="Chevrette M.G."/>
            <person name="De Carvalho L.P.S."/>
            <person name="Shen B."/>
        </authorList>
    </citation>
    <scope>NUCLEOTIDE SEQUENCE [LARGE SCALE GENOMIC DNA]</scope>
    <source>
        <strain evidence="1 2">NPDC053399</strain>
    </source>
</reference>
<keyword evidence="1" id="KW-0436">Ligase</keyword>
<dbReference type="InterPro" id="IPR009097">
    <property type="entry name" value="Cyclic_Pdiesterase"/>
</dbReference>